<reference evidence="8 9" key="1">
    <citation type="journal article" date="2018" name="Environ. Microbiol.">
        <title>Novel energy conservation strategies and behaviour of Pelotomaculum schinkii driving syntrophic propionate catabolism.</title>
        <authorList>
            <person name="Hidalgo-Ahumada C.A.P."/>
            <person name="Nobu M.K."/>
            <person name="Narihiro T."/>
            <person name="Tamaki H."/>
            <person name="Liu W.T."/>
            <person name="Kamagata Y."/>
            <person name="Stams A.J.M."/>
            <person name="Imachi H."/>
            <person name="Sousa D.Z."/>
        </authorList>
    </citation>
    <scope>NUCLEOTIDE SEQUENCE [LARGE SCALE GENOMIC DNA]</scope>
    <source>
        <strain evidence="8 9">MGP</strain>
    </source>
</reference>
<evidence type="ECO:0000256" key="4">
    <source>
        <dbReference type="SAM" id="MobiDB-lite"/>
    </source>
</evidence>
<protein>
    <submittedName>
        <fullName evidence="8">Methyl-accepting chemotaxis protein McpA</fullName>
    </submittedName>
</protein>
<dbReference type="PANTHER" id="PTHR32089:SF112">
    <property type="entry name" value="LYSOZYME-LIKE PROTEIN-RELATED"/>
    <property type="match status" value="1"/>
</dbReference>
<dbReference type="PROSITE" id="PS50885">
    <property type="entry name" value="HAMP"/>
    <property type="match status" value="1"/>
</dbReference>
<dbReference type="SMART" id="SM00283">
    <property type="entry name" value="MA"/>
    <property type="match status" value="1"/>
</dbReference>
<comment type="similarity">
    <text evidence="2">Belongs to the methyl-accepting chemotaxis (MCP) protein family.</text>
</comment>
<sequence length="593" mass="65131">MELFKPRSLKLKNGIIIISVMLPLLIGFLAYDLYRQSETLRNALLGRGIILAQTGAAASGKILTDSIKNGTLTDEQVFDTNYQRIPNVEPPKYHTAFDSFTDTNLSSVQDTFLNDKVVIYAVTQDINGYVPTHNNVYPKSGVFLPGGIGDNPARSKRIFNDTVGLAASLNVEPYLLQVYQRGDTGEIMWDISSPIYVNGRHWGAFRVGFSIDETNRQIAVARNQIIGGVAALTIALLFVIIYISNRITGTVKRLEIEADRIAEGDFTGINLETTSKDELGNLIRSFGNMVDKLRSLVERTNRSADTVADYTSELQESIRKAAETSNTTAAKMNQLSETVKKMEKGSEAVIEVSEKTVASLTRAEETSEKFLKQMKSSSVAMLRTSESVKELESHLEKIGDIIQFIALIADQANLLAQKAVTEMSTSKEGKVPAPQATIKEPGPDAKEESNFSALAAEIQKRSQDAANATKGIYSLFEKALQHARQASLSLEKDQQVVSEGYSAASEASQFVKSLVADLKDLIVLVREIIAYSQQVTDGINSVNKATVDQTALVDRFTAAAETLDEVVSEMQEAVSALKFNRRQNSEFRIQEKG</sequence>
<dbReference type="GO" id="GO:0007165">
    <property type="term" value="P:signal transduction"/>
    <property type="evidence" value="ECO:0007669"/>
    <property type="project" value="UniProtKB-KW"/>
</dbReference>
<evidence type="ECO:0000259" key="6">
    <source>
        <dbReference type="PROSITE" id="PS50111"/>
    </source>
</evidence>
<gene>
    <name evidence="8" type="primary">mcpA_1</name>
    <name evidence="8" type="ORF">Pmgp_01690</name>
</gene>
<evidence type="ECO:0000259" key="7">
    <source>
        <dbReference type="PROSITE" id="PS50885"/>
    </source>
</evidence>
<evidence type="ECO:0000313" key="8">
    <source>
        <dbReference type="EMBL" id="TEB11327.1"/>
    </source>
</evidence>
<dbReference type="OrthoDB" id="2493490at2"/>
<keyword evidence="1 3" id="KW-0807">Transducer</keyword>
<feature type="transmembrane region" description="Helical" evidence="5">
    <location>
        <begin position="15"/>
        <end position="34"/>
    </location>
</feature>
<dbReference type="PANTHER" id="PTHR32089">
    <property type="entry name" value="METHYL-ACCEPTING CHEMOTAXIS PROTEIN MCPB"/>
    <property type="match status" value="1"/>
</dbReference>
<evidence type="ECO:0000256" key="2">
    <source>
        <dbReference type="ARBA" id="ARBA00029447"/>
    </source>
</evidence>
<dbReference type="GO" id="GO:0016020">
    <property type="term" value="C:membrane"/>
    <property type="evidence" value="ECO:0007669"/>
    <property type="project" value="InterPro"/>
</dbReference>
<proteinExistence type="inferred from homology"/>
<dbReference type="Pfam" id="PF00672">
    <property type="entry name" value="HAMP"/>
    <property type="match status" value="1"/>
</dbReference>
<feature type="domain" description="Methyl-accepting transducer" evidence="6">
    <location>
        <begin position="296"/>
        <end position="564"/>
    </location>
</feature>
<dbReference type="PROSITE" id="PS50111">
    <property type="entry name" value="CHEMOTAXIS_TRANSDUC_2"/>
    <property type="match status" value="1"/>
</dbReference>
<dbReference type="AlphaFoldDB" id="A0A4Y7RSS4"/>
<keyword evidence="5" id="KW-0812">Transmembrane</keyword>
<dbReference type="EMBL" id="QFFZ01000015">
    <property type="protein sequence ID" value="TEB11327.1"/>
    <property type="molecule type" value="Genomic_DNA"/>
</dbReference>
<accession>A0A4Y7RSS4</accession>
<dbReference type="Proteomes" id="UP000297597">
    <property type="component" value="Unassembled WGS sequence"/>
</dbReference>
<dbReference type="Gene3D" id="1.10.287.950">
    <property type="entry name" value="Methyl-accepting chemotaxis protein"/>
    <property type="match status" value="2"/>
</dbReference>
<dbReference type="RefSeq" id="WP_134213556.1">
    <property type="nucleotide sequence ID" value="NZ_QFFZ01000015.1"/>
</dbReference>
<feature type="domain" description="HAMP" evidence="7">
    <location>
        <begin position="245"/>
        <end position="298"/>
    </location>
</feature>
<feature type="region of interest" description="Disordered" evidence="4">
    <location>
        <begin position="426"/>
        <end position="446"/>
    </location>
</feature>
<evidence type="ECO:0000313" key="9">
    <source>
        <dbReference type="Proteomes" id="UP000297597"/>
    </source>
</evidence>
<evidence type="ECO:0000256" key="3">
    <source>
        <dbReference type="PROSITE-ProRule" id="PRU00284"/>
    </source>
</evidence>
<dbReference type="Gene3D" id="6.10.340.10">
    <property type="match status" value="1"/>
</dbReference>
<evidence type="ECO:0000256" key="1">
    <source>
        <dbReference type="ARBA" id="ARBA00023224"/>
    </source>
</evidence>
<dbReference type="SMART" id="SM00304">
    <property type="entry name" value="HAMP"/>
    <property type="match status" value="1"/>
</dbReference>
<evidence type="ECO:0000256" key="5">
    <source>
        <dbReference type="SAM" id="Phobius"/>
    </source>
</evidence>
<keyword evidence="5" id="KW-0472">Membrane</keyword>
<feature type="transmembrane region" description="Helical" evidence="5">
    <location>
        <begin position="225"/>
        <end position="243"/>
    </location>
</feature>
<comment type="caution">
    <text evidence="8">The sequence shown here is derived from an EMBL/GenBank/DDBJ whole genome shotgun (WGS) entry which is preliminary data.</text>
</comment>
<keyword evidence="9" id="KW-1185">Reference proteome</keyword>
<dbReference type="InterPro" id="IPR004089">
    <property type="entry name" value="MCPsignal_dom"/>
</dbReference>
<name>A0A4Y7RSS4_9FIRM</name>
<dbReference type="SUPFAM" id="SSF58104">
    <property type="entry name" value="Methyl-accepting chemotaxis protein (MCP) signaling domain"/>
    <property type="match status" value="2"/>
</dbReference>
<dbReference type="CDD" id="cd06225">
    <property type="entry name" value="HAMP"/>
    <property type="match status" value="1"/>
</dbReference>
<organism evidence="8 9">
    <name type="scientific">Pelotomaculum propionicicum</name>
    <dbReference type="NCBI Taxonomy" id="258475"/>
    <lineage>
        <taxon>Bacteria</taxon>
        <taxon>Bacillati</taxon>
        <taxon>Bacillota</taxon>
        <taxon>Clostridia</taxon>
        <taxon>Eubacteriales</taxon>
        <taxon>Desulfotomaculaceae</taxon>
        <taxon>Pelotomaculum</taxon>
    </lineage>
</organism>
<keyword evidence="5" id="KW-1133">Transmembrane helix</keyword>
<dbReference type="InterPro" id="IPR003660">
    <property type="entry name" value="HAMP_dom"/>
</dbReference>